<comment type="caution">
    <text evidence="1">The sequence shown here is derived from an EMBL/GenBank/DDBJ whole genome shotgun (WGS) entry which is preliminary data.</text>
</comment>
<proteinExistence type="predicted"/>
<keyword evidence="2" id="KW-1185">Reference proteome</keyword>
<dbReference type="EMBL" id="MYFO01000025">
    <property type="protein sequence ID" value="TFE85482.1"/>
    <property type="molecule type" value="Genomic_DNA"/>
</dbReference>
<gene>
    <name evidence="1" type="ORF">B5M42_17155</name>
</gene>
<reference evidence="1 2" key="1">
    <citation type="submission" date="2017-03" db="EMBL/GenBank/DDBJ databases">
        <title>Isolation of Levoglucosan Utilizing Bacteria.</title>
        <authorList>
            <person name="Arya A.S."/>
        </authorList>
    </citation>
    <scope>NUCLEOTIDE SEQUENCE [LARGE SCALE GENOMIC DNA]</scope>
    <source>
        <strain evidence="1 2">MEC069</strain>
    </source>
</reference>
<organism evidence="1 2">
    <name type="scientific">Paenibacillus athensensis</name>
    <dbReference type="NCBI Taxonomy" id="1967502"/>
    <lineage>
        <taxon>Bacteria</taxon>
        <taxon>Bacillati</taxon>
        <taxon>Bacillota</taxon>
        <taxon>Bacilli</taxon>
        <taxon>Bacillales</taxon>
        <taxon>Paenibacillaceae</taxon>
        <taxon>Paenibacillus</taxon>
    </lineage>
</organism>
<protein>
    <submittedName>
        <fullName evidence="1">Uncharacterized protein</fullName>
    </submittedName>
</protein>
<accession>A0A4Y8PWH4</accession>
<dbReference type="Proteomes" id="UP000298246">
    <property type="component" value="Unassembled WGS sequence"/>
</dbReference>
<dbReference type="AlphaFoldDB" id="A0A4Y8PWH4"/>
<sequence>MENQASIREPRNNGFDQLNKAEFEFIELFLKWNGNFQTIHDETNIAKHILYERHRAIIEKLGLDDKDILRRSSSSGAYLSFSTVSAEDSVAVQHIKTKLNECGGKTEIRLLRGDRCTICYSTDGKGLNSDKIPVAHQLTWDVFTAVVELLIKSGGKAVKGNARSGKLGTPKLSLESVEGYIAHQVHGVQVGQSAFGPGFVVCAVLDWAGICRNERGYLLLNSGVVSSI</sequence>
<dbReference type="OrthoDB" id="9797643at2"/>
<dbReference type="RefSeq" id="WP_134754996.1">
    <property type="nucleotide sequence ID" value="NZ_MYFO02000015.1"/>
</dbReference>
<name>A0A4Y8PWH4_9BACL</name>
<evidence type="ECO:0000313" key="2">
    <source>
        <dbReference type="Proteomes" id="UP000298246"/>
    </source>
</evidence>
<evidence type="ECO:0000313" key="1">
    <source>
        <dbReference type="EMBL" id="TFE85482.1"/>
    </source>
</evidence>